<dbReference type="EMBL" id="CP003607">
    <property type="protein sequence ID" value="AFY82287.1"/>
    <property type="molecule type" value="Genomic_DNA"/>
</dbReference>
<dbReference type="GO" id="GO:1990904">
    <property type="term" value="C:ribonucleoprotein complex"/>
    <property type="evidence" value="ECO:0007669"/>
    <property type="project" value="UniProtKB-KW"/>
</dbReference>
<protein>
    <submittedName>
        <fullName evidence="5">Ribosomal protein S1</fullName>
    </submittedName>
</protein>
<sequence length="336" mass="37538">MRRFHRSSWHGDRRRSASDFNFILILFFVLITMNSNSSRSQKAQPSFSAEDFAKALEQQDYDFRKGQKVRGKAFEYVSEGAYIDIGGKSAAFLPLAEASVKPVSNLAEIVPIDEERDFLIVSEPNDEGQVKVSIRQMELRKVWEHLAQVQENNESVPVRVIGVNKGGVTVNVEGLRGFIPRSHLSERGNLEQLIGQNLSATILEADRDRNKLVLSQRLQARAKRMGQLVVGQLVEGEVVGLKPFGVFVDLNGVTGLLHINQISQKYVASLQTVFQVGQPIKVVIAELDEWKGRISLTTKVLENYPGEILEKMDEVMATAEERRSAKSETETAAPST</sequence>
<dbReference type="AlphaFoldDB" id="K9THG1"/>
<dbReference type="CDD" id="cd04465">
    <property type="entry name" value="S1_RPS1_repeat_ec2_hs2"/>
    <property type="match status" value="1"/>
</dbReference>
<dbReference type="PATRIC" id="fig|56110.3.peg.3193"/>
<dbReference type="PANTHER" id="PTHR10724">
    <property type="entry name" value="30S RIBOSOMAL PROTEIN S1"/>
    <property type="match status" value="1"/>
</dbReference>
<reference evidence="5 6" key="1">
    <citation type="submission" date="2012-06" db="EMBL/GenBank/DDBJ databases">
        <title>Finished chromosome of genome of Oscillatoria acuminata PCC 6304.</title>
        <authorList>
            <consortium name="US DOE Joint Genome Institute"/>
            <person name="Gugger M."/>
            <person name="Coursin T."/>
            <person name="Rippka R."/>
            <person name="Tandeau De Marsac N."/>
            <person name="Huntemann M."/>
            <person name="Wei C.-L."/>
            <person name="Han J."/>
            <person name="Detter J.C."/>
            <person name="Han C."/>
            <person name="Tapia R."/>
            <person name="Davenport K."/>
            <person name="Daligault H."/>
            <person name="Erkkila T."/>
            <person name="Gu W."/>
            <person name="Munk A.C.C."/>
            <person name="Teshima H."/>
            <person name="Xu Y."/>
            <person name="Chain P."/>
            <person name="Chen A."/>
            <person name="Krypides N."/>
            <person name="Mavromatis K."/>
            <person name="Markowitz V."/>
            <person name="Szeto E."/>
            <person name="Ivanova N."/>
            <person name="Mikhailova N."/>
            <person name="Ovchinnikova G."/>
            <person name="Pagani I."/>
            <person name="Pati A."/>
            <person name="Goodwin L."/>
            <person name="Peters L."/>
            <person name="Pitluck S."/>
            <person name="Woyke T."/>
            <person name="Kerfeld C."/>
        </authorList>
    </citation>
    <scope>NUCLEOTIDE SEQUENCE [LARGE SCALE GENOMIC DNA]</scope>
    <source>
        <strain evidence="5 6">PCC 6304</strain>
    </source>
</reference>
<evidence type="ECO:0000313" key="6">
    <source>
        <dbReference type="Proteomes" id="UP000010367"/>
    </source>
</evidence>
<dbReference type="PANTHER" id="PTHR10724:SF7">
    <property type="entry name" value="SMALL RIBOSOMAL SUBUNIT PROTEIN BS1C"/>
    <property type="match status" value="1"/>
</dbReference>
<dbReference type="InterPro" id="IPR050437">
    <property type="entry name" value="Ribos_protein_bS1-like"/>
</dbReference>
<dbReference type="GO" id="GO:0003735">
    <property type="term" value="F:structural constituent of ribosome"/>
    <property type="evidence" value="ECO:0007669"/>
    <property type="project" value="TreeGrafter"/>
</dbReference>
<dbReference type="InterPro" id="IPR012340">
    <property type="entry name" value="NA-bd_OB-fold"/>
</dbReference>
<feature type="domain" description="S1 motif" evidence="4">
    <location>
        <begin position="231"/>
        <end position="299"/>
    </location>
</feature>
<keyword evidence="2 5" id="KW-0689">Ribosomal protein</keyword>
<gene>
    <name evidence="5" type="ORF">Oscil6304_2677</name>
</gene>
<dbReference type="FunCoup" id="K9THG1">
    <property type="interactions" value="580"/>
</dbReference>
<dbReference type="SUPFAM" id="SSF50249">
    <property type="entry name" value="Nucleic acid-binding proteins"/>
    <property type="match status" value="3"/>
</dbReference>
<dbReference type="GO" id="GO:0006412">
    <property type="term" value="P:translation"/>
    <property type="evidence" value="ECO:0007669"/>
    <property type="project" value="TreeGrafter"/>
</dbReference>
<dbReference type="Proteomes" id="UP000010367">
    <property type="component" value="Chromosome"/>
</dbReference>
<dbReference type="Pfam" id="PF00575">
    <property type="entry name" value="S1"/>
    <property type="match status" value="2"/>
</dbReference>
<dbReference type="GO" id="GO:0003729">
    <property type="term" value="F:mRNA binding"/>
    <property type="evidence" value="ECO:0007669"/>
    <property type="project" value="TreeGrafter"/>
</dbReference>
<evidence type="ECO:0000259" key="4">
    <source>
        <dbReference type="PROSITE" id="PS50126"/>
    </source>
</evidence>
<dbReference type="eggNOG" id="COG0539">
    <property type="taxonomic scope" value="Bacteria"/>
</dbReference>
<comment type="similarity">
    <text evidence="1">Belongs to the bacterial ribosomal protein bS1 family.</text>
</comment>
<dbReference type="SMART" id="SM00316">
    <property type="entry name" value="S1"/>
    <property type="match status" value="3"/>
</dbReference>
<feature type="domain" description="S1 motif" evidence="4">
    <location>
        <begin position="66"/>
        <end position="135"/>
    </location>
</feature>
<keyword evidence="6" id="KW-1185">Reference proteome</keyword>
<name>K9THG1_9CYAN</name>
<evidence type="ECO:0000256" key="1">
    <source>
        <dbReference type="ARBA" id="ARBA00006767"/>
    </source>
</evidence>
<dbReference type="InterPro" id="IPR003029">
    <property type="entry name" value="S1_domain"/>
</dbReference>
<proteinExistence type="inferred from homology"/>
<evidence type="ECO:0000256" key="2">
    <source>
        <dbReference type="ARBA" id="ARBA00022980"/>
    </source>
</evidence>
<dbReference type="InParanoid" id="K9THG1"/>
<keyword evidence="3" id="KW-0687">Ribonucleoprotein</keyword>
<dbReference type="PROSITE" id="PS50126">
    <property type="entry name" value="S1"/>
    <property type="match status" value="3"/>
</dbReference>
<evidence type="ECO:0000256" key="3">
    <source>
        <dbReference type="ARBA" id="ARBA00023274"/>
    </source>
</evidence>
<dbReference type="Gene3D" id="2.40.50.140">
    <property type="entry name" value="Nucleic acid-binding proteins"/>
    <property type="match status" value="3"/>
</dbReference>
<accession>K9THG1</accession>
<evidence type="ECO:0000313" key="5">
    <source>
        <dbReference type="EMBL" id="AFY82287.1"/>
    </source>
</evidence>
<dbReference type="KEGG" id="oac:Oscil6304_2677"/>
<dbReference type="STRING" id="56110.Oscil6304_2677"/>
<feature type="domain" description="S1 motif" evidence="4">
    <location>
        <begin position="153"/>
        <end position="217"/>
    </location>
</feature>
<dbReference type="GO" id="GO:0005840">
    <property type="term" value="C:ribosome"/>
    <property type="evidence" value="ECO:0007669"/>
    <property type="project" value="UniProtKB-KW"/>
</dbReference>
<dbReference type="HOGENOM" id="CLU_015805_0_1_3"/>
<organism evidence="5 6">
    <name type="scientific">Oscillatoria acuminata PCC 6304</name>
    <dbReference type="NCBI Taxonomy" id="56110"/>
    <lineage>
        <taxon>Bacteria</taxon>
        <taxon>Bacillati</taxon>
        <taxon>Cyanobacteriota</taxon>
        <taxon>Cyanophyceae</taxon>
        <taxon>Oscillatoriophycideae</taxon>
        <taxon>Oscillatoriales</taxon>
        <taxon>Oscillatoriaceae</taxon>
        <taxon>Oscillatoria</taxon>
    </lineage>
</organism>